<feature type="coiled-coil region" evidence="1">
    <location>
        <begin position="213"/>
        <end position="240"/>
    </location>
</feature>
<feature type="coiled-coil region" evidence="1">
    <location>
        <begin position="1282"/>
        <end position="1397"/>
    </location>
</feature>
<dbReference type="PANTHER" id="PTHR23159">
    <property type="entry name" value="CENTROSOMAL PROTEIN 2"/>
    <property type="match status" value="1"/>
</dbReference>
<organism evidence="4 5">
    <name type="scientific">Mycoplasmopsis phocirhinis</name>
    <dbReference type="NCBI Taxonomy" id="142650"/>
    <lineage>
        <taxon>Bacteria</taxon>
        <taxon>Bacillati</taxon>
        <taxon>Mycoplasmatota</taxon>
        <taxon>Mycoplasmoidales</taxon>
        <taxon>Metamycoplasmataceae</taxon>
        <taxon>Mycoplasmopsis</taxon>
    </lineage>
</organism>
<feature type="coiled-coil region" evidence="1">
    <location>
        <begin position="2018"/>
        <end position="2075"/>
    </location>
</feature>
<dbReference type="KEGG" id="mphi:EG856_01065"/>
<feature type="region of interest" description="Disordered" evidence="2">
    <location>
        <begin position="2495"/>
        <end position="2523"/>
    </location>
</feature>
<feature type="compositionally biased region" description="Polar residues" evidence="2">
    <location>
        <begin position="2496"/>
        <end position="2518"/>
    </location>
</feature>
<feature type="coiled-coil region" evidence="1">
    <location>
        <begin position="1208"/>
        <end position="1249"/>
    </location>
</feature>
<evidence type="ECO:0000313" key="4">
    <source>
        <dbReference type="EMBL" id="QBF34517.1"/>
    </source>
</evidence>
<feature type="coiled-coil region" evidence="1">
    <location>
        <begin position="1834"/>
        <end position="1907"/>
    </location>
</feature>
<evidence type="ECO:0000256" key="3">
    <source>
        <dbReference type="SAM" id="SignalP"/>
    </source>
</evidence>
<evidence type="ECO:0008006" key="6">
    <source>
        <dbReference type="Google" id="ProtNLM"/>
    </source>
</evidence>
<dbReference type="RefSeq" id="WP_130429295.1">
    <property type="nucleotide sequence ID" value="NZ_CP034841.1"/>
</dbReference>
<keyword evidence="1" id="KW-0175">Coiled coil</keyword>
<feature type="coiled-coil region" evidence="1">
    <location>
        <begin position="1455"/>
        <end position="1717"/>
    </location>
</feature>
<keyword evidence="5" id="KW-1185">Reference proteome</keyword>
<gene>
    <name evidence="4" type="ORF">EG856_01065</name>
</gene>
<feature type="chain" id="PRO_5020797859" description="ECM-binding protein homolog" evidence="3">
    <location>
        <begin position="21"/>
        <end position="3640"/>
    </location>
</feature>
<name>A0A4P6MT68_9BACT</name>
<feature type="coiled-coil region" evidence="1">
    <location>
        <begin position="2190"/>
        <end position="2256"/>
    </location>
</feature>
<dbReference type="EMBL" id="CP034841">
    <property type="protein sequence ID" value="QBF34517.1"/>
    <property type="molecule type" value="Genomic_DNA"/>
</dbReference>
<feature type="coiled-coil region" evidence="1">
    <location>
        <begin position="516"/>
        <end position="543"/>
    </location>
</feature>
<accession>A0A4P6MT68</accession>
<feature type="coiled-coil region" evidence="1">
    <location>
        <begin position="884"/>
        <end position="927"/>
    </location>
</feature>
<dbReference type="Proteomes" id="UP000289326">
    <property type="component" value="Chromosome"/>
</dbReference>
<protein>
    <recommendedName>
        <fullName evidence="6">ECM-binding protein homolog</fullName>
    </recommendedName>
</protein>
<keyword evidence="3" id="KW-0732">Signal</keyword>
<dbReference type="PANTHER" id="PTHR23159:SF31">
    <property type="entry name" value="CENTROSOME-ASSOCIATED PROTEIN CEP250 ISOFORM X1"/>
    <property type="match status" value="1"/>
</dbReference>
<proteinExistence type="predicted"/>
<sequence length="3640" mass="409786">MKKRILTTLVLGATAATTTAGVVATLELNLEKDIQPQISSQALQKKVGELKAEDINFYYKGKRIDPSQYGVTISSLNFDKVNGVGISSVNYNFSGRVRRRDISVDFQTSGFATAKDDLNDSKVVGIGDSNLTASHFVEKINELNKKAVQDQNEALNLAKTLIGGMPNQDQYNYQFSEINYDESENVSFKVKASYKLQPNDNFERTITIPASQFLAQKQHNENLANEYKELSEQVQQWINDNLGPEKYAHDVKNPLEKVKQTQDKLALPNVDNPPSENTIIAAKKALQEAFDKAKVAKAVFDLEQKQTQLRDYEINNLANNPNAQRVIEQALANFSRSNIPDEDVNNVAKYNEFIQNLDNALKTATQIQDAKDNFDEELKNKFQPSHFGVDNKTKDDYENRVQAIINNLNAEQAKNLDPQQAIKAYEDAKNGLAQLKQNFDSTRKDVIAQYEQALANLNTSKQAMDNIGQYAKLQKDIEDLVKAKNISVDKANNYANTTLENISEQTKALNDFNESIPAQKMALDEAKQNYDEALQRVTQLKDDPKYADFKADLETLINDQTAKIAQDITDKTIDVAKYNNAAAALQAILIKGAKDRFLALKSKTNKIINTPINNFDAIDTKLQSLSDDLSDKVAKSNNLVEIENYYDQLGRANDVANKQKEFANKFNEIVNLAAQDQYHHIKNAITSLMDPLKQEVLASNDVDFITQKINELNTQNFSQKVNDAKTKFNAVEAKINELNHLKDTEYANYEQAKAIIQDAVNKYNNTTLVSDSIDAQISDKNPLNTQNYDNIIAQLDSQKTKADEVKTANDEYNTEFAKVFGEANFVGYQGAKTKYDQSVEQIKQTLANALVQAQLNSAQIVQAYNNATQALKDAKEAIAKNKTIDDFNKKVAELNELKANLNKANNAQAYQNLVANIDQAIEQAKQNVDFNNNFARVNEDQIQEQIEILNNVKQAISTKQNAIDQRINLFNNPGKSEIQKLIANDIDKETTPSATNDKNLVKQFLNNEIAKAQQLIADVNANDYGTLDGVDAYWKAYTEAKVILDNALLDARKQIDTIDEAKHRLLDYEHNSQNVIPGFIMDWNDPKYDQIKADLDKVIKTEDAKWLPIARHNLLTVDVKQIQDSIDKIKQAYNKARLDKAKLDFDTEYNDIANVFQKPVDDQSQNNKYETLRNKIIEQMSPIKAEVDVLNVDNTIKYQQADANVNKVNELQNSLADIKTKANEAKDAFDKLQQQIDEAQNLINSTYTQTNNPKAYELINNAINDNKPSTIAAENVLDPQIYEQKTNALKQAIAQANEISEAKKAYETELASKTIIENTLPETQSWYNAEIEKIKQNLDSILNALNDTKAQDYVAKVKKAYTDAQKALDTLKDQIPLKSAQEKWRQALDKIKQKQKALGVDAKPQLKGLNKQIQDLIDQSSQDVKHNLNPNPYQNVSIDTIKNQTKLLDDFANSVEQKADVINEAEQVYQKAKIELEKLIADDKYKTQHPELEQIKTQAENAISTAQNNESVNAKTYNDQAQLIINSAIDQANERFNDLVKAANELIKTNDLANNQRYDNINQTLRDKIAELQANLPNKTHDTTKDKVEELKQKINLAQDQYDALNKAIEQAKINKAKADYEAKKAQLDNEINSLDEYPKTKEYAQNQISEINQQLVAKIAQLDADANTTSEQKIAAYKEFDTKLDELQAQLAAKKQEETNEAKAAYETKLDELNEKLTQSQDPSRKYIKDKLDTDKNAITNSITPNSTPKAYNDAVGNIDTALNYANEQFPIADANKAAVEAYDTLKQQVQQYLDNDLGADKAEYNKIRKTLADVKNAQDAKGSATNDPYPKANAANEAKIQLQQSLDEAKKQKTLIDAAKMEYDKQITLIDSLVTKPEYIAANQVDTLNAQKNSSQLAIQQAQNNNSIQASDYSDEVDKLKPAIQNAAVAIYNDLNNKVDELINNDNLGGKNQYQNVINDLNMAKQQNDANGTNNANPYETINQAYDNLNSAYNKALDDALNIANNQFNTDKAAAVAQKDATNDAYQSAKQSYENEINRLQGDVDSLNAQNDKNAKRKAIEQAIDDLAAAKTKFANDIAAMDAAKKAEYDNKVNELNDLASKLNAYPDAKRELLNALKASDEAVGRDTDGADKYPLANKAKQIAPNFIAQLSKLEQAITKAKTQTSQAAKAEYEKQKDALQAIEVGTNNAYNQAKQDLNTKISEIQKMLDEQIAQANGNLDDQRQAYEDASAKIEAAKNAFETAKTNLDQAKKDEYNQKVDQINTLINALNEYPDAQTKLRDALNKADQAVGRDANNADKYPLANKDKQIAPNFITQNQDLDTAINEAKQLANTKANQNYGVQKAKIDAIAADQANEPYAEAKNELRNKINEINNNLNNALQNAGDNLDKKRDLYEDAQRDLIQAQKDFENAKNEKEKAKYEAEVNKLNTLKNDLDAYPAIKQQLQNALDNANSVVGKNDSAYDSSKATADNFRNEIPKISAAINKALEDAKTQAEQNYNNAKQSADNESANTTDPSYKPQKDAYDAKLNQIQAELTTALNDAGQDPAKIRKAYEDATKKLNDAKAEFIAAKNSEQAQKNREYIELSKQVQTYLDSTLTSGYEDIDKTLKTVKDRTDLTSGLNKTPSLTQVQNDIRDLTNAFNTAKQQQPIRAQKLRDKNAKDAQYATALNSYNDPLNSNLKSYLSGAKTNAQTALDSVLNNPNSTTQQINTAYDTYNTALTNAINAASQALNEFDTKKREVQAEINKASFKTTLQNELNALKPQVNNKQTVISNLEQIKQKAIKQKQREDARAGAQAYLNRITLSSKQQDKTNWQNIINSNTAEPSAITQAFDQVRAYLSQMQNTAKANIKRLLANGSNPEPYFRENTNRANNNANTDSEYEVASGYVNSRIKYFIDNELKRNLTNQFDAQTQRRFELDPNIATQQQVVDKISEARTLLNAYNALGNLINTRLAGDQNLINKYNVKKDENDKTLAKFNTITQEVNNEITTRRNEAQSILNTIPQRLKDQHPDWQQRLGNPVTSNNNVKNVGELNVLIDELDKFFVITSSSKGNPETINLQNSNSMAKTNVIFSRIPKVFNGKYLYAVAKYNNNYIVSQSRSAERTQDDINRFTNNGYVFNFPASKAANKRNGEYHLETVIYSDNQNLTDNEVLSIANSTNSTNKAIKENETNNNYQAFNVMGAAEIVANNVRATFTYDKNINWENTVGWNSIIEKGTPTTVNISGFTTKGLDYSVPNLKIKLKGKARTGELHKFETPRFNQKINYSYNNKDLVHDLDLNLNSKNITIDNSGNLSFNFRVSDLKAGYKYEIEQINVSATPKNRPIQYTEYIWYKNQQNSNISYDQSYRYTENNTEVPAYIFSLSANESNRLWSLKYGETISTNRSASFYSNTDNDIDDAWITRIYFNSIDMGDFSKIFNYLISKVPNTAKSYSPKEYYNTTFQEEHLNLREKWIDQISQVVAEAFEYLVPTNDYSKIPNDTTKQYGTTARDKIGFSTSSIQLGALLNNNSPYYKIDNLRNNNNNNNVLYPIVGGQLLRQYAATDNSKESNAKLARFLNTGDGRYYALYLTNELNNLYGFNNEARNLNNTRGGYDTFWYGRQRNRSGNLTKRSSYVVMKEALEWMVDYNEPNFDENIQR</sequence>
<feature type="coiled-coil region" evidence="1">
    <location>
        <begin position="2361"/>
        <end position="2436"/>
    </location>
</feature>
<evidence type="ECO:0000313" key="5">
    <source>
        <dbReference type="Proteomes" id="UP000289326"/>
    </source>
</evidence>
<feature type="coiled-coil region" evidence="1">
    <location>
        <begin position="357"/>
        <end position="467"/>
    </location>
</feature>
<evidence type="ECO:0000256" key="1">
    <source>
        <dbReference type="SAM" id="Coils"/>
    </source>
</evidence>
<evidence type="ECO:0000256" key="2">
    <source>
        <dbReference type="SAM" id="MobiDB-lite"/>
    </source>
</evidence>
<feature type="signal peptide" evidence="3">
    <location>
        <begin position="1"/>
        <end position="20"/>
    </location>
</feature>
<reference evidence="4 5" key="1">
    <citation type="submission" date="2019-01" db="EMBL/GenBank/DDBJ databases">
        <title>Complete sequence and annotation of the Mycoplasma phocirhinis strain 852T genome.</title>
        <authorList>
            <person name="Frasca S.Jr."/>
            <person name="Kutish G.F."/>
            <person name="Castellanos Gell J."/>
            <person name="Michaels D.L."/>
            <person name="Brown D.R."/>
        </authorList>
    </citation>
    <scope>NUCLEOTIDE SEQUENCE [LARGE SCALE GENOMIC DNA]</scope>
    <source>
        <strain evidence="4 5">852</strain>
    </source>
</reference>